<name>A0A2U1EVL2_9PSEU</name>
<evidence type="ECO:0000313" key="2">
    <source>
        <dbReference type="Proteomes" id="UP000245639"/>
    </source>
</evidence>
<dbReference type="Proteomes" id="UP000245639">
    <property type="component" value="Unassembled WGS sequence"/>
</dbReference>
<dbReference type="EMBL" id="QEKW01000019">
    <property type="protein sequence ID" value="PVZ03965.1"/>
    <property type="molecule type" value="Genomic_DNA"/>
</dbReference>
<protein>
    <submittedName>
        <fullName evidence="1">Uncharacterized protein</fullName>
    </submittedName>
</protein>
<sequence length="55" mass="6108">MLFTVSQLRPSSRATAATVAFSIARRRMTNCAQRRVVDQPGRASRLLSWANTSRG</sequence>
<evidence type="ECO:0000313" key="1">
    <source>
        <dbReference type="EMBL" id="PVZ03965.1"/>
    </source>
</evidence>
<comment type="caution">
    <text evidence="1">The sequence shown here is derived from an EMBL/GenBank/DDBJ whole genome shotgun (WGS) entry which is preliminary data.</text>
</comment>
<proteinExistence type="predicted"/>
<organism evidence="1 2">
    <name type="scientific">Actinomycetospora cinnamomea</name>
    <dbReference type="NCBI Taxonomy" id="663609"/>
    <lineage>
        <taxon>Bacteria</taxon>
        <taxon>Bacillati</taxon>
        <taxon>Actinomycetota</taxon>
        <taxon>Actinomycetes</taxon>
        <taxon>Pseudonocardiales</taxon>
        <taxon>Pseudonocardiaceae</taxon>
        <taxon>Actinomycetospora</taxon>
    </lineage>
</organism>
<keyword evidence="2" id="KW-1185">Reference proteome</keyword>
<gene>
    <name evidence="1" type="ORF">C8D89_11974</name>
</gene>
<reference evidence="1 2" key="1">
    <citation type="submission" date="2018-04" db="EMBL/GenBank/DDBJ databases">
        <title>Genomic Encyclopedia of Type Strains, Phase IV (KMG-IV): sequencing the most valuable type-strain genomes for metagenomic binning, comparative biology and taxonomic classification.</title>
        <authorList>
            <person name="Goeker M."/>
        </authorList>
    </citation>
    <scope>NUCLEOTIDE SEQUENCE [LARGE SCALE GENOMIC DNA]</scope>
    <source>
        <strain evidence="1 2">DSM 45771</strain>
    </source>
</reference>
<dbReference type="AlphaFoldDB" id="A0A2U1EVL2"/>
<accession>A0A2U1EVL2</accession>